<gene>
    <name evidence="1" type="ORF">A3C89_03625</name>
</gene>
<proteinExistence type="predicted"/>
<sequence length="322" mass="35930">MTANNSLSASSWSVCETQLKHIVEGDTAEFESLPFLRACGIVGAEVPPIASPLGQRYYEARFIRNDDVAAQAVLRDGLLQHPAVQAILQLLHGVHNAKRDNALSVLKSRGMWSYTDERPLTNLLLSMNNAGLVSYSKKHGSVRVLYNPTEQQEGVPSNIFIDPKRPYGNKAWMKRVLAECEGHIHWIDKHFIPTGLEYIWEVADANKLQEVTILSLYLPDLIGKGAVKQYRDLQTELAAKGIQLRWMVIDSKLIRDNHDRWILSKNEAWNLPDLNTVISGNRSEITKSINGAEMEKAFISYLTNAKEITTASVPVVTLAATG</sequence>
<evidence type="ECO:0000313" key="2">
    <source>
        <dbReference type="Proteomes" id="UP000178794"/>
    </source>
</evidence>
<organism evidence="1 2">
    <name type="scientific">Candidatus Kaiserbacteria bacterium RIFCSPHIGHO2_02_FULL_50_50</name>
    <dbReference type="NCBI Taxonomy" id="1798492"/>
    <lineage>
        <taxon>Bacteria</taxon>
        <taxon>Candidatus Kaiseribacteriota</taxon>
    </lineage>
</organism>
<dbReference type="EMBL" id="MFLF01000021">
    <property type="protein sequence ID" value="OGG58948.1"/>
    <property type="molecule type" value="Genomic_DNA"/>
</dbReference>
<comment type="caution">
    <text evidence="1">The sequence shown here is derived from an EMBL/GenBank/DDBJ whole genome shotgun (WGS) entry which is preliminary data.</text>
</comment>
<dbReference type="AlphaFoldDB" id="A0A1F6DBX1"/>
<evidence type="ECO:0000313" key="1">
    <source>
        <dbReference type="EMBL" id="OGG58948.1"/>
    </source>
</evidence>
<dbReference type="Proteomes" id="UP000178794">
    <property type="component" value="Unassembled WGS sequence"/>
</dbReference>
<reference evidence="1 2" key="1">
    <citation type="journal article" date="2016" name="Nat. Commun.">
        <title>Thousands of microbial genomes shed light on interconnected biogeochemical processes in an aquifer system.</title>
        <authorList>
            <person name="Anantharaman K."/>
            <person name="Brown C.T."/>
            <person name="Hug L.A."/>
            <person name="Sharon I."/>
            <person name="Castelle C.J."/>
            <person name="Probst A.J."/>
            <person name="Thomas B.C."/>
            <person name="Singh A."/>
            <person name="Wilkins M.J."/>
            <person name="Karaoz U."/>
            <person name="Brodie E.L."/>
            <person name="Williams K.H."/>
            <person name="Hubbard S.S."/>
            <person name="Banfield J.F."/>
        </authorList>
    </citation>
    <scope>NUCLEOTIDE SEQUENCE [LARGE SCALE GENOMIC DNA]</scope>
</reference>
<name>A0A1F6DBX1_9BACT</name>
<protein>
    <submittedName>
        <fullName evidence="1">Uncharacterized protein</fullName>
    </submittedName>
</protein>
<accession>A0A1F6DBX1</accession>